<dbReference type="NCBIfam" id="TIGR01730">
    <property type="entry name" value="RND_mfp"/>
    <property type="match status" value="1"/>
</dbReference>
<dbReference type="InterPro" id="IPR006143">
    <property type="entry name" value="RND_pump_MFP"/>
</dbReference>
<dbReference type="RefSeq" id="WP_015752755.1">
    <property type="nucleotide sequence ID" value="NC_013223.1"/>
</dbReference>
<feature type="domain" description="Multidrug resistance protein MdtA-like beta-barrel" evidence="7">
    <location>
        <begin position="202"/>
        <end position="288"/>
    </location>
</feature>
<name>C8X5C4_DESRD</name>
<dbReference type="GO" id="GO:0005886">
    <property type="term" value="C:plasma membrane"/>
    <property type="evidence" value="ECO:0007669"/>
    <property type="project" value="TreeGrafter"/>
</dbReference>
<dbReference type="Proteomes" id="UP000001052">
    <property type="component" value="Chromosome"/>
</dbReference>
<dbReference type="GO" id="GO:0046677">
    <property type="term" value="P:response to antibiotic"/>
    <property type="evidence" value="ECO:0007669"/>
    <property type="project" value="TreeGrafter"/>
</dbReference>
<keyword evidence="3" id="KW-0175">Coiled coil</keyword>
<dbReference type="Gene3D" id="2.40.50.100">
    <property type="match status" value="1"/>
</dbReference>
<evidence type="ECO:0000256" key="2">
    <source>
        <dbReference type="ARBA" id="ARBA00009477"/>
    </source>
</evidence>
<evidence type="ECO:0000259" key="5">
    <source>
        <dbReference type="Pfam" id="PF25876"/>
    </source>
</evidence>
<evidence type="ECO:0000256" key="3">
    <source>
        <dbReference type="SAM" id="Coils"/>
    </source>
</evidence>
<evidence type="ECO:0000259" key="7">
    <source>
        <dbReference type="Pfam" id="PF25944"/>
    </source>
</evidence>
<dbReference type="KEGG" id="drt:Dret_2338"/>
<feature type="signal peptide" evidence="4">
    <location>
        <begin position="1"/>
        <end position="21"/>
    </location>
</feature>
<dbReference type="InterPro" id="IPR058625">
    <property type="entry name" value="MdtA-like_BSH"/>
</dbReference>
<keyword evidence="10" id="KW-1185">Reference proteome</keyword>
<dbReference type="Gene3D" id="1.10.287.470">
    <property type="entry name" value="Helix hairpin bin"/>
    <property type="match status" value="1"/>
</dbReference>
<feature type="domain" description="Multidrug resistance protein MdtA-like alpha-helical hairpin" evidence="5">
    <location>
        <begin position="99"/>
        <end position="166"/>
    </location>
</feature>
<accession>C8X5C4</accession>
<evidence type="ECO:0000313" key="9">
    <source>
        <dbReference type="EMBL" id="ACV69621.1"/>
    </source>
</evidence>
<dbReference type="Gene3D" id="2.40.420.20">
    <property type="match status" value="1"/>
</dbReference>
<dbReference type="GO" id="GO:0030313">
    <property type="term" value="C:cell envelope"/>
    <property type="evidence" value="ECO:0007669"/>
    <property type="project" value="UniProtKB-SubCell"/>
</dbReference>
<dbReference type="GO" id="GO:0022857">
    <property type="term" value="F:transmembrane transporter activity"/>
    <property type="evidence" value="ECO:0007669"/>
    <property type="project" value="InterPro"/>
</dbReference>
<dbReference type="Pfam" id="PF25917">
    <property type="entry name" value="BSH_RND"/>
    <property type="match status" value="1"/>
</dbReference>
<dbReference type="PANTHER" id="PTHR30158">
    <property type="entry name" value="ACRA/E-RELATED COMPONENT OF DRUG EFFLUX TRANSPORTER"/>
    <property type="match status" value="1"/>
</dbReference>
<dbReference type="InterPro" id="IPR058626">
    <property type="entry name" value="MdtA-like_b-barrel"/>
</dbReference>
<evidence type="ECO:0000259" key="8">
    <source>
        <dbReference type="Pfam" id="PF25967"/>
    </source>
</evidence>
<protein>
    <submittedName>
        <fullName evidence="9">Efflux transporter, RND family, MFP subunit</fullName>
    </submittedName>
</protein>
<dbReference type="Pfam" id="PF25967">
    <property type="entry name" value="RND-MFP_C"/>
    <property type="match status" value="1"/>
</dbReference>
<keyword evidence="4" id="KW-0732">Signal</keyword>
<dbReference type="STRING" id="485915.Dret_2338"/>
<evidence type="ECO:0000313" key="10">
    <source>
        <dbReference type="Proteomes" id="UP000001052"/>
    </source>
</evidence>
<dbReference type="Pfam" id="PF25944">
    <property type="entry name" value="Beta-barrel_RND"/>
    <property type="match status" value="1"/>
</dbReference>
<evidence type="ECO:0000256" key="1">
    <source>
        <dbReference type="ARBA" id="ARBA00004196"/>
    </source>
</evidence>
<feature type="coiled-coil region" evidence="3">
    <location>
        <begin position="105"/>
        <end position="162"/>
    </location>
</feature>
<feature type="chain" id="PRO_5002993200" evidence="4">
    <location>
        <begin position="22"/>
        <end position="373"/>
    </location>
</feature>
<dbReference type="InterPro" id="IPR058627">
    <property type="entry name" value="MdtA-like_C"/>
</dbReference>
<feature type="domain" description="Multidrug resistance protein MdtA-like C-terminal permuted SH3" evidence="8">
    <location>
        <begin position="299"/>
        <end position="356"/>
    </location>
</feature>
<dbReference type="FunFam" id="2.40.420.20:FF:000001">
    <property type="entry name" value="Efflux RND transporter periplasmic adaptor subunit"/>
    <property type="match status" value="1"/>
</dbReference>
<evidence type="ECO:0000256" key="4">
    <source>
        <dbReference type="SAM" id="SignalP"/>
    </source>
</evidence>
<comment type="subcellular location">
    <subcellularLocation>
        <location evidence="1">Cell envelope</location>
    </subcellularLocation>
</comment>
<dbReference type="Gene3D" id="2.40.30.170">
    <property type="match status" value="1"/>
</dbReference>
<reference evidence="10" key="1">
    <citation type="submission" date="2009-09" db="EMBL/GenBank/DDBJ databases">
        <title>The complete chromosome of Desulfohalobium retbaense DSM 5692.</title>
        <authorList>
            <consortium name="US DOE Joint Genome Institute (JGI-PGF)"/>
            <person name="Lucas S."/>
            <person name="Copeland A."/>
            <person name="Lapidus A."/>
            <person name="Glavina del Rio T."/>
            <person name="Dalin E."/>
            <person name="Tice H."/>
            <person name="Bruce D."/>
            <person name="Goodwin L."/>
            <person name="Pitluck S."/>
            <person name="Kyrpides N."/>
            <person name="Mavromatis K."/>
            <person name="Ivanova N."/>
            <person name="Mikhailova N."/>
            <person name="Munk A.C."/>
            <person name="Brettin T."/>
            <person name="Detter J.C."/>
            <person name="Han C."/>
            <person name="Tapia R."/>
            <person name="Larimer F."/>
            <person name="Land M."/>
            <person name="Hauser L."/>
            <person name="Markowitz V."/>
            <person name="Cheng J.-F."/>
            <person name="Hugenholtz P."/>
            <person name="Woyke T."/>
            <person name="Wu D."/>
            <person name="Spring S."/>
            <person name="Klenk H.-P."/>
            <person name="Eisen J.A."/>
        </authorList>
    </citation>
    <scope>NUCLEOTIDE SEQUENCE [LARGE SCALE GENOMIC DNA]</scope>
    <source>
        <strain evidence="10">DSM 5692</strain>
    </source>
</reference>
<organism evidence="9 10">
    <name type="scientific">Desulfohalobium retbaense (strain ATCC 49708 / DSM 5692 / JCM 16813 / HR100)</name>
    <dbReference type="NCBI Taxonomy" id="485915"/>
    <lineage>
        <taxon>Bacteria</taxon>
        <taxon>Pseudomonadati</taxon>
        <taxon>Thermodesulfobacteriota</taxon>
        <taxon>Desulfovibrionia</taxon>
        <taxon>Desulfovibrionales</taxon>
        <taxon>Desulfohalobiaceae</taxon>
        <taxon>Desulfohalobium</taxon>
    </lineage>
</organism>
<dbReference type="InterPro" id="IPR058624">
    <property type="entry name" value="MdtA-like_HH"/>
</dbReference>
<gene>
    <name evidence="9" type="ordered locus">Dret_2338</name>
</gene>
<dbReference type="EMBL" id="CP001734">
    <property type="protein sequence ID" value="ACV69621.1"/>
    <property type="molecule type" value="Genomic_DNA"/>
</dbReference>
<dbReference type="Pfam" id="PF25876">
    <property type="entry name" value="HH_MFP_RND"/>
    <property type="match status" value="1"/>
</dbReference>
<evidence type="ECO:0000259" key="6">
    <source>
        <dbReference type="Pfam" id="PF25917"/>
    </source>
</evidence>
<dbReference type="SUPFAM" id="SSF111369">
    <property type="entry name" value="HlyD-like secretion proteins"/>
    <property type="match status" value="1"/>
</dbReference>
<dbReference type="OrthoDB" id="9772050at2"/>
<reference evidence="9 10" key="2">
    <citation type="journal article" date="2010" name="Stand. Genomic Sci.">
        <title>Complete genome sequence of Desulfohalobium retbaense type strain (HR(100)).</title>
        <authorList>
            <person name="Spring S."/>
            <person name="Nolan M."/>
            <person name="Lapidus A."/>
            <person name="Glavina Del Rio T."/>
            <person name="Copeland A."/>
            <person name="Tice H."/>
            <person name="Cheng J.F."/>
            <person name="Lucas S."/>
            <person name="Land M."/>
            <person name="Chen F."/>
            <person name="Bruce D."/>
            <person name="Goodwin L."/>
            <person name="Pitluck S."/>
            <person name="Ivanova N."/>
            <person name="Mavromatis K."/>
            <person name="Mikhailova N."/>
            <person name="Pati A."/>
            <person name="Chen A."/>
            <person name="Palaniappan K."/>
            <person name="Hauser L."/>
            <person name="Chang Y.J."/>
            <person name="Jeffries C.D."/>
            <person name="Munk C."/>
            <person name="Kiss H."/>
            <person name="Chain P."/>
            <person name="Han C."/>
            <person name="Brettin T."/>
            <person name="Detter J.C."/>
            <person name="Schuler E."/>
            <person name="Goker M."/>
            <person name="Rohde M."/>
            <person name="Bristow J."/>
            <person name="Eisen J.A."/>
            <person name="Markowitz V."/>
            <person name="Hugenholtz P."/>
            <person name="Kyrpides N.C."/>
            <person name="Klenk H.P."/>
        </authorList>
    </citation>
    <scope>NUCLEOTIDE SEQUENCE [LARGE SCALE GENOMIC DNA]</scope>
    <source>
        <strain evidence="9 10">DSM 5692</strain>
    </source>
</reference>
<dbReference type="eggNOG" id="COG0845">
    <property type="taxonomic scope" value="Bacteria"/>
</dbReference>
<proteinExistence type="inferred from homology"/>
<comment type="similarity">
    <text evidence="2">Belongs to the membrane fusion protein (MFP) (TC 8.A.1) family.</text>
</comment>
<dbReference type="HOGENOM" id="CLU_018816_2_1_7"/>
<dbReference type="AlphaFoldDB" id="C8X5C4"/>
<sequence length="373" mass="40329">MRTAIAIALLASLLLPATGFTQPQGKNAPPPMVKVTPVQLRNANTPNRYVGHVEARTSVSLRARVDGYLAQVNFKEGAYVEKGQLLYTIEQGPYQARVDSAQAKVAQAEADVFKSQTRLKRLQAAQSQSVPQTDMDDAKAAVDMAKARLQEAKANLQTVRINLNYTTIEAPISGRVGKSFFKEGDLVAPSSGPLAEVVSMDPIRVQFSVNEREVGALHQAVKSTGDKTKTGTAPLRLQFTDKTTYPHNGTMEFMDNKMDPDTGTIAAWASFANPEGRLIPGEYVNVVVPSGPPQQRPSVPQVAVQRDGDGAFVFVVDAKNTVRKRQITIGESVADTFIVTSGLSTGERVVTEGIQKVAPGKRVTIRNAEQKDN</sequence>
<feature type="domain" description="Multidrug resistance protein MdtA-like barrel-sandwich hybrid" evidence="6">
    <location>
        <begin position="59"/>
        <end position="188"/>
    </location>
</feature>